<proteinExistence type="predicted"/>
<reference evidence="4 5" key="1">
    <citation type="submission" date="2017-05" db="EMBL/GenBank/DDBJ databases">
        <title>Genomic insights into alkan degradation activity of Oleiphilus messinensis.</title>
        <authorList>
            <person name="Kozyavkin S.A."/>
            <person name="Slesarev A.I."/>
            <person name="Golyshin P.N."/>
            <person name="Korzhenkov A."/>
            <person name="Golyshina O.N."/>
            <person name="Toshchakov S.V."/>
        </authorList>
    </citation>
    <scope>NUCLEOTIDE SEQUENCE [LARGE SCALE GENOMIC DNA]</scope>
    <source>
        <strain evidence="4 5">ME102</strain>
    </source>
</reference>
<dbReference type="Pfam" id="PF05943">
    <property type="entry name" value="VipB"/>
    <property type="match status" value="1"/>
</dbReference>
<feature type="domain" description="TssC1 C-terminal" evidence="3">
    <location>
        <begin position="405"/>
        <end position="515"/>
    </location>
</feature>
<gene>
    <name evidence="4" type="primary">hcp1</name>
    <name evidence="4" type="ORF">OLMES_4832</name>
</gene>
<name>A0A1Y0IEY8_9GAMM</name>
<dbReference type="RefSeq" id="WP_087463556.1">
    <property type="nucleotide sequence ID" value="NZ_CP021425.1"/>
</dbReference>
<dbReference type="OrthoDB" id="9764000at2"/>
<feature type="region of interest" description="Disordered" evidence="1">
    <location>
        <begin position="1"/>
        <end position="26"/>
    </location>
</feature>
<dbReference type="NCBIfam" id="TIGR03355">
    <property type="entry name" value="VI_chp_2"/>
    <property type="match status" value="1"/>
</dbReference>
<dbReference type="InterPro" id="IPR010269">
    <property type="entry name" value="T6SS_TssC-like"/>
</dbReference>
<feature type="domain" description="TssC1 N-terminal" evidence="2">
    <location>
        <begin position="84"/>
        <end position="394"/>
    </location>
</feature>
<dbReference type="KEGG" id="ome:OLMES_4832"/>
<keyword evidence="5" id="KW-1185">Reference proteome</keyword>
<dbReference type="PANTHER" id="PTHR35565">
    <property type="entry name" value="CYTOPLASMIC PROTEIN-RELATED"/>
    <property type="match status" value="1"/>
</dbReference>
<evidence type="ECO:0000256" key="1">
    <source>
        <dbReference type="SAM" id="MobiDB-lite"/>
    </source>
</evidence>
<dbReference type="PANTHER" id="PTHR35565:SF3">
    <property type="entry name" value="TYPE VI SECRETION SYSTEM SHEATH PROTEIN TSSC1"/>
    <property type="match status" value="1"/>
</dbReference>
<dbReference type="InterPro" id="IPR044032">
    <property type="entry name" value="TssC1_C"/>
</dbReference>
<dbReference type="AlphaFoldDB" id="A0A1Y0IEY8"/>
<evidence type="ECO:0000313" key="4">
    <source>
        <dbReference type="EMBL" id="ARU58820.1"/>
    </source>
</evidence>
<accession>A0A1Y0IEY8</accession>
<organism evidence="4 5">
    <name type="scientific">Oleiphilus messinensis</name>
    <dbReference type="NCBI Taxonomy" id="141451"/>
    <lineage>
        <taxon>Bacteria</taxon>
        <taxon>Pseudomonadati</taxon>
        <taxon>Pseudomonadota</taxon>
        <taxon>Gammaproteobacteria</taxon>
        <taxon>Oceanospirillales</taxon>
        <taxon>Oleiphilaceae</taxon>
        <taxon>Oleiphilus</taxon>
    </lineage>
</organism>
<dbReference type="Proteomes" id="UP000196027">
    <property type="component" value="Chromosome"/>
</dbReference>
<evidence type="ECO:0000313" key="5">
    <source>
        <dbReference type="Proteomes" id="UP000196027"/>
    </source>
</evidence>
<dbReference type="EMBL" id="CP021425">
    <property type="protein sequence ID" value="ARU58820.1"/>
    <property type="molecule type" value="Genomic_DNA"/>
</dbReference>
<evidence type="ECO:0000259" key="3">
    <source>
        <dbReference type="Pfam" id="PF18945"/>
    </source>
</evidence>
<dbReference type="Pfam" id="PF18945">
    <property type="entry name" value="VipB_2"/>
    <property type="match status" value="1"/>
</dbReference>
<dbReference type="InterPro" id="IPR044031">
    <property type="entry name" value="TssC1_N"/>
</dbReference>
<sequence length="522" mass="59199">MTSESGVKSGDIAPDESRSGNGREGSLSTAQLIEKLLAQDSESTLADRDIHAQVLAFFGRSDVPGSTAYPFHEFSRDLGLWLDRSLALIDSLITEQVNEIIHNSVFQRLEASWRSLQTLVYTSYGRKGVKVRFLDISWSEITKDVNRAVEFDQSQLFQKVYSEEFDTPGGEPYGVIVADYDVAHKPFPGHRFDDIPTLERLAEIASASFSPILLNAAPELFGLERDFDYIVQPFTLHSVFKESEYIRWNRLRDHPDARFMGITLPRVLLRAPYTVRFSGRDGFIYEERSSLSSRKQYLWGGANFALARILVREFSEAGWFAHIRGVPRDQLTGGLVNDPLVDYFQVGPTKDDHKPSVDVILTDERERELSDLGFIPICQCYDLPLLAFHSTPSIFRNRDFADASARANERVASSLQHVLCGSRFAHYIKVMIRDKIGSYTRAVDCGKMIQRWLNTYTVTQEDSDWTIQARYPLRKAVVEVKDNEEKPGSYWASIQLQPHYQADSLVSELHLTTELTSGGRAT</sequence>
<evidence type="ECO:0000259" key="2">
    <source>
        <dbReference type="Pfam" id="PF05943"/>
    </source>
</evidence>
<protein>
    <submittedName>
        <fullName evidence="4">Type VI secretion system protein</fullName>
    </submittedName>
</protein>